<dbReference type="AlphaFoldDB" id="A0A117SYM4"/>
<name>A0A117SYM4_9BACL</name>
<reference evidence="1 2" key="1">
    <citation type="submission" date="2015-12" db="EMBL/GenBank/DDBJ databases">
        <title>Draft genome sequence of Acidibacillus ferrooxidans ITV001, isolated from a chalcopyrite acid mine drainage site in Brazil.</title>
        <authorList>
            <person name="Dall'Agnol H."/>
            <person name="Nancucheo I."/>
            <person name="Johnson B."/>
            <person name="Oliveira R."/>
            <person name="Leite L."/>
            <person name="Pylro V."/>
            <person name="Nunes G.L."/>
            <person name="Tzotzos G."/>
            <person name="Fernandes G.R."/>
            <person name="Dutra J."/>
            <person name="Orellana S.C."/>
            <person name="Oliveira G."/>
        </authorList>
    </citation>
    <scope>NUCLEOTIDE SEQUENCE [LARGE SCALE GENOMIC DNA]</scope>
    <source>
        <strain evidence="2">ITV01</strain>
    </source>
</reference>
<dbReference type="RefSeq" id="WP_067711316.1">
    <property type="nucleotide sequence ID" value="NZ_LPVJ01000005.1"/>
</dbReference>
<dbReference type="Proteomes" id="UP000053557">
    <property type="component" value="Unassembled WGS sequence"/>
</dbReference>
<keyword evidence="2" id="KW-1185">Reference proteome</keyword>
<dbReference type="OrthoDB" id="2389545at2"/>
<proteinExistence type="predicted"/>
<evidence type="ECO:0000313" key="1">
    <source>
        <dbReference type="EMBL" id="KUO97206.1"/>
    </source>
</evidence>
<organism evidence="1 2">
    <name type="scientific">Ferroacidibacillus organovorans</name>
    <dbReference type="NCBI Taxonomy" id="1765683"/>
    <lineage>
        <taxon>Bacteria</taxon>
        <taxon>Bacillati</taxon>
        <taxon>Bacillota</taxon>
        <taxon>Bacilli</taxon>
        <taxon>Bacillales</taxon>
        <taxon>Alicyclobacillaceae</taxon>
        <taxon>Ferroacidibacillus</taxon>
    </lineage>
</organism>
<dbReference type="EMBL" id="LPVJ01000005">
    <property type="protein sequence ID" value="KUO97206.1"/>
    <property type="molecule type" value="Genomic_DNA"/>
</dbReference>
<gene>
    <name evidence="1" type="ORF">ATW55_09815</name>
</gene>
<comment type="caution">
    <text evidence="1">The sequence shown here is derived from an EMBL/GenBank/DDBJ whole genome shotgun (WGS) entry which is preliminary data.</text>
</comment>
<sequence length="154" mass="18332">MHLLQKHLSNELFIIQQTLSRQLQNPPIHHNAFEIRLRQLLRLETEVCEQAMQSLQFIPIEFDTLKEELTKLYYADDADQPMARAWVRASIWMRFARSEELDLIVTSLHEVFHRLKRMVPFIEELYGVEQTKYIVPSKYRQKTISKEDGYGLGN</sequence>
<protein>
    <submittedName>
        <fullName evidence="1">Uncharacterized protein</fullName>
    </submittedName>
</protein>
<accession>A0A117SYM4</accession>
<evidence type="ECO:0000313" key="2">
    <source>
        <dbReference type="Proteomes" id="UP000053557"/>
    </source>
</evidence>